<dbReference type="GeneID" id="19980759"/>
<feature type="region of interest" description="Disordered" evidence="1">
    <location>
        <begin position="946"/>
        <end position="993"/>
    </location>
</feature>
<feature type="compositionally biased region" description="Polar residues" evidence="1">
    <location>
        <begin position="964"/>
        <end position="973"/>
    </location>
</feature>
<dbReference type="InterPro" id="IPR001394">
    <property type="entry name" value="Peptidase_C19_UCH"/>
</dbReference>
<dbReference type="VEuPathDB" id="FungiDB:G647_02266"/>
<dbReference type="InterPro" id="IPR018200">
    <property type="entry name" value="USP_CS"/>
</dbReference>
<proteinExistence type="predicted"/>
<dbReference type="GO" id="GO:0004843">
    <property type="term" value="F:cysteine-type deubiquitinase activity"/>
    <property type="evidence" value="ECO:0007669"/>
    <property type="project" value="InterPro"/>
</dbReference>
<dbReference type="RefSeq" id="XP_008724838.1">
    <property type="nucleotide sequence ID" value="XM_008726616.1"/>
</dbReference>
<dbReference type="Gene3D" id="3.90.70.10">
    <property type="entry name" value="Cysteine proteinases"/>
    <property type="match status" value="1"/>
</dbReference>
<dbReference type="OrthoDB" id="289038at2759"/>
<dbReference type="CDD" id="cd02257">
    <property type="entry name" value="Peptidase_C19"/>
    <property type="match status" value="1"/>
</dbReference>
<name>V9DGP6_9EURO</name>
<feature type="compositionally biased region" description="Polar residues" evidence="1">
    <location>
        <begin position="1186"/>
        <end position="1216"/>
    </location>
</feature>
<dbReference type="Proteomes" id="UP000030678">
    <property type="component" value="Unassembled WGS sequence"/>
</dbReference>
<evidence type="ECO:0000256" key="1">
    <source>
        <dbReference type="SAM" id="MobiDB-lite"/>
    </source>
</evidence>
<protein>
    <recommendedName>
        <fullName evidence="2">USP domain-containing protein</fullName>
    </recommendedName>
</protein>
<dbReference type="InterPro" id="IPR050185">
    <property type="entry name" value="Ub_carboxyl-term_hydrolase"/>
</dbReference>
<dbReference type="SUPFAM" id="SSF54001">
    <property type="entry name" value="Cysteine proteinases"/>
    <property type="match status" value="1"/>
</dbReference>
<dbReference type="InterPro" id="IPR028889">
    <property type="entry name" value="USP"/>
</dbReference>
<dbReference type="PROSITE" id="PS50235">
    <property type="entry name" value="USP_3"/>
    <property type="match status" value="1"/>
</dbReference>
<dbReference type="GO" id="GO:0016579">
    <property type="term" value="P:protein deubiquitination"/>
    <property type="evidence" value="ECO:0007669"/>
    <property type="project" value="InterPro"/>
</dbReference>
<dbReference type="Pfam" id="PF00443">
    <property type="entry name" value="UCH"/>
    <property type="match status" value="1"/>
</dbReference>
<evidence type="ECO:0000259" key="2">
    <source>
        <dbReference type="PROSITE" id="PS50235"/>
    </source>
</evidence>
<dbReference type="PROSITE" id="PS00973">
    <property type="entry name" value="USP_2"/>
    <property type="match status" value="1"/>
</dbReference>
<gene>
    <name evidence="3" type="ORF">G647_02266</name>
</gene>
<feature type="region of interest" description="Disordered" evidence="1">
    <location>
        <begin position="100"/>
        <end position="140"/>
    </location>
</feature>
<organism evidence="3 4">
    <name type="scientific">Cladophialophora carrionii CBS 160.54</name>
    <dbReference type="NCBI Taxonomy" id="1279043"/>
    <lineage>
        <taxon>Eukaryota</taxon>
        <taxon>Fungi</taxon>
        <taxon>Dikarya</taxon>
        <taxon>Ascomycota</taxon>
        <taxon>Pezizomycotina</taxon>
        <taxon>Eurotiomycetes</taxon>
        <taxon>Chaetothyriomycetidae</taxon>
        <taxon>Chaetothyriales</taxon>
        <taxon>Herpotrichiellaceae</taxon>
        <taxon>Cladophialophora</taxon>
    </lineage>
</organism>
<accession>V9DGP6</accession>
<feature type="compositionally biased region" description="Acidic residues" evidence="1">
    <location>
        <begin position="948"/>
        <end position="963"/>
    </location>
</feature>
<feature type="region of interest" description="Disordered" evidence="1">
    <location>
        <begin position="174"/>
        <end position="259"/>
    </location>
</feature>
<feature type="domain" description="USP" evidence="2">
    <location>
        <begin position="279"/>
        <end position="661"/>
    </location>
</feature>
<dbReference type="PANTHER" id="PTHR21646">
    <property type="entry name" value="UBIQUITIN CARBOXYL-TERMINAL HYDROLASE"/>
    <property type="match status" value="1"/>
</dbReference>
<feature type="compositionally biased region" description="Polar residues" evidence="1">
    <location>
        <begin position="722"/>
        <end position="737"/>
    </location>
</feature>
<feature type="region of interest" description="Disordered" evidence="1">
    <location>
        <begin position="867"/>
        <end position="891"/>
    </location>
</feature>
<evidence type="ECO:0000313" key="3">
    <source>
        <dbReference type="EMBL" id="ETI25493.1"/>
    </source>
</evidence>
<sequence>MAKKKPSKASKKGASTSSINQKYWSNYSIDKLIQQCKSRQIAVPAQKLKRQEYVDKIEESLVRFGDNGPRDWNKLTVEDLKHECSLRNIDTTGLKKQGLLEKLDKGNAKNGGKEPTGPRQTTTQTSNDQQTQEIPSANADRDYDHWDYRTRLLPAWKTLGIKSRKAVDIIQALKDRDKKESAQGGRNPEQPTGAPEPPPGTPEQAAGNETHPAAPGTSPGQAGGQHGATAEGTLASPTSSTGSAFHRESAPPDPTRPVKTPVEALEAARSDIVSQSHGIGISNPSHLCYRNVLFIMLLHCNRLLSWIEHRHIPNLEGAGLVLQIKHQRDAWGEDGRPYTDIWCEFLQLANVYWRGDGTDQSTIDEAMRRFWAYLTSDTRQLEVGEEPNNYTCPFKDETREHDVPQLFEWLVDLSVRQLDSYLTWWGYETTWSEAILNRNVKELMTVYQSVHNPCSQRRRVKHRKSKLEEGQMLRVEIPPARARGGQPNLTLVQCLEHGENFEMDPCTCAPISPRENIGDDTVEANQTPRRAWSKMWYTPEVLFVQLKRFKVRTAPNGGVRFDRHGNVIYEKDQSRIEIPEELDLAPFLEEKGQAGDLSTKYTLVGIVSHQGSRDGGHYITNVRRGDDWQEFDDDRVKKTSLKAVMDQKRRFTPYVLLYERIPEDSQRGGVDVNAQSNADGSEHDDANGNSRAGPSARGDGRARNTRNTRAHNAANRVAKASNGGNKLNRVASNNNRRGGNHPAAREALQAKPSLFTSPYVQGMLGAVFNKLEKYFRKEIRDELVALQEAEEHYREANTRDVLMDYFIRREADMLATQQEQAGQIDSLESYVASLEERHSELVSFVNHVDPAALTAFARKRRREEVYDGDGDLGNGWIPPSKRSKRNRGHTSSMDVVVDSDYDTAGMFTSEGLRDKIQHTHGAYGSNGRLQATHDEIHDADTELPDYVTSEEEEGEAEIVDETDSQSASMSISLSGHEDAHGSGDETQDETAAAPQAQIDATLLEEDHPASLADVEIDYALLMQECDVAKRAFADDYAAEHNIIRGQGPWSWMGPQHQQHFEAQLAEFLVDWQERAYDRVIKEGEEADRRRNQLDTEGMAMPTYTPRSPRHVAETGPAYSYSYSYSYPHPYAYHDSSWRPYTPVHTDDSPSRRFYSIGKTSRSHGKPDLDCDSKSRATPGARGHGQGLNTTSMGKASPTDGRSSAKTTLKHSPQSTRTRSRYHSRILTPPVSPRFRPWRLPSPKPGAPAWEPATPEDQNTWYTPPPPRRRSPRGLSEREKSSLLRKGRTPGLGYGERNETWRFGPQFGRSDLTRVDWPWAKREQALGGTTTAMGPAEADWW</sequence>
<feature type="compositionally biased region" description="Basic and acidic residues" evidence="1">
    <location>
        <begin position="1164"/>
        <end position="1174"/>
    </location>
</feature>
<dbReference type="InterPro" id="IPR036361">
    <property type="entry name" value="SAP_dom_sf"/>
</dbReference>
<reference evidence="3 4" key="1">
    <citation type="submission" date="2013-03" db="EMBL/GenBank/DDBJ databases">
        <title>The Genome Sequence of Cladophialophora carrionii CBS 160.54.</title>
        <authorList>
            <consortium name="The Broad Institute Genomics Platform"/>
            <person name="Cuomo C."/>
            <person name="de Hoog S."/>
            <person name="Gorbushina A."/>
            <person name="Walker B."/>
            <person name="Young S.K."/>
            <person name="Zeng Q."/>
            <person name="Gargeya S."/>
            <person name="Fitzgerald M."/>
            <person name="Haas B."/>
            <person name="Abouelleil A."/>
            <person name="Allen A.W."/>
            <person name="Alvarado L."/>
            <person name="Arachchi H.M."/>
            <person name="Berlin A.M."/>
            <person name="Chapman S.B."/>
            <person name="Gainer-Dewar J."/>
            <person name="Goldberg J."/>
            <person name="Griggs A."/>
            <person name="Gujja S."/>
            <person name="Hansen M."/>
            <person name="Howarth C."/>
            <person name="Imamovic A."/>
            <person name="Ireland A."/>
            <person name="Larimer J."/>
            <person name="McCowan C."/>
            <person name="Murphy C."/>
            <person name="Pearson M."/>
            <person name="Poon T.W."/>
            <person name="Priest M."/>
            <person name="Roberts A."/>
            <person name="Saif S."/>
            <person name="Shea T."/>
            <person name="Sisk P."/>
            <person name="Sykes S."/>
            <person name="Wortman J."/>
            <person name="Nusbaum C."/>
            <person name="Birren B."/>
        </authorList>
    </citation>
    <scope>NUCLEOTIDE SEQUENCE [LARGE SCALE GENOMIC DNA]</scope>
    <source>
        <strain evidence="3 4">CBS 160.54</strain>
    </source>
</reference>
<feature type="region of interest" description="Disordered" evidence="1">
    <location>
        <begin position="1087"/>
        <end position="1112"/>
    </location>
</feature>
<feature type="compositionally biased region" description="Low complexity" evidence="1">
    <location>
        <begin position="120"/>
        <end position="132"/>
    </location>
</feature>
<dbReference type="HOGENOM" id="CLU_252010_0_0_1"/>
<dbReference type="EMBL" id="KB822703">
    <property type="protein sequence ID" value="ETI25493.1"/>
    <property type="molecule type" value="Genomic_DNA"/>
</dbReference>
<evidence type="ECO:0000313" key="4">
    <source>
        <dbReference type="Proteomes" id="UP000030678"/>
    </source>
</evidence>
<feature type="region of interest" description="Disordered" evidence="1">
    <location>
        <begin position="666"/>
        <end position="743"/>
    </location>
</feature>
<dbReference type="InterPro" id="IPR038765">
    <property type="entry name" value="Papain-like_cys_pep_sf"/>
</dbReference>
<dbReference type="PANTHER" id="PTHR21646:SF46">
    <property type="entry name" value="UBIQUITIN CARBOXYL-TERMINAL HYDROLASE"/>
    <property type="match status" value="1"/>
</dbReference>
<dbReference type="Gene3D" id="1.10.720.30">
    <property type="entry name" value="SAP domain"/>
    <property type="match status" value="1"/>
</dbReference>
<feature type="region of interest" description="Disordered" evidence="1">
    <location>
        <begin position="1146"/>
        <end position="1302"/>
    </location>
</feature>